<dbReference type="HOGENOM" id="CLU_087697_0_0_1"/>
<accession>H0EY73</accession>
<dbReference type="Gene3D" id="3.40.720.10">
    <property type="entry name" value="Alkaline Phosphatase, subunit A"/>
    <property type="match status" value="1"/>
</dbReference>
<reference evidence="4 5" key="1">
    <citation type="journal article" date="2012" name="Eukaryot. Cell">
        <title>Genome sequence of the fungus Glarea lozoyensis: the first genome sequence of a species from the Helotiaceae family.</title>
        <authorList>
            <person name="Youssar L."/>
            <person name="Gruening B.A."/>
            <person name="Erxleben A."/>
            <person name="Guenther S."/>
            <person name="Huettel W."/>
        </authorList>
    </citation>
    <scope>NUCLEOTIDE SEQUENCE [LARGE SCALE GENOMIC DNA]</scope>
    <source>
        <strain evidence="5">ATCC 74030 / MF5533</strain>
    </source>
</reference>
<dbReference type="SUPFAM" id="SSF53649">
    <property type="entry name" value="Alkaline phosphatase-like"/>
    <property type="match status" value="1"/>
</dbReference>
<keyword evidence="3" id="KW-0862">Zinc</keyword>
<dbReference type="EMBL" id="AGUE01000240">
    <property type="protein sequence ID" value="EHK96521.1"/>
    <property type="molecule type" value="Genomic_DNA"/>
</dbReference>
<keyword evidence="2" id="KW-0597">Phosphoprotein</keyword>
<keyword evidence="5" id="KW-1185">Reference proteome</keyword>
<dbReference type="PANTHER" id="PTHR11596:SF5">
    <property type="entry name" value="ALKALINE PHOSPHATASE"/>
    <property type="match status" value="1"/>
</dbReference>
<keyword evidence="3" id="KW-0460">Magnesium</keyword>
<gene>
    <name evidence="4" type="ORF">M7I_7770</name>
</gene>
<proteinExistence type="predicted"/>
<evidence type="ECO:0000256" key="1">
    <source>
        <dbReference type="ARBA" id="ARBA00012647"/>
    </source>
</evidence>
<keyword evidence="3" id="KW-0479">Metal-binding</keyword>
<evidence type="ECO:0000256" key="3">
    <source>
        <dbReference type="PIRSR" id="PIRSR601952-2"/>
    </source>
</evidence>
<feature type="binding site" evidence="3">
    <location>
        <position position="12"/>
    </location>
    <ligand>
        <name>Zn(2+)</name>
        <dbReference type="ChEBI" id="CHEBI:29105"/>
        <label>2</label>
    </ligand>
</feature>
<dbReference type="GO" id="GO:0004035">
    <property type="term" value="F:alkaline phosphatase activity"/>
    <property type="evidence" value="ECO:0007669"/>
    <property type="project" value="UniProtKB-EC"/>
</dbReference>
<protein>
    <recommendedName>
        <fullName evidence="1">alkaline phosphatase</fullName>
        <ecNumber evidence="1">3.1.3.1</ecNumber>
    </recommendedName>
</protein>
<evidence type="ECO:0000313" key="5">
    <source>
        <dbReference type="Proteomes" id="UP000005446"/>
    </source>
</evidence>
<comment type="cofactor">
    <cofactor evidence="3">
        <name>Zn(2+)</name>
        <dbReference type="ChEBI" id="CHEBI:29105"/>
    </cofactor>
    <text evidence="3">Binds 2 Zn(2+) ions.</text>
</comment>
<dbReference type="InterPro" id="IPR017850">
    <property type="entry name" value="Alkaline_phosphatase_core_sf"/>
</dbReference>
<dbReference type="GO" id="GO:0046872">
    <property type="term" value="F:metal ion binding"/>
    <property type="evidence" value="ECO:0007669"/>
    <property type="project" value="UniProtKB-KW"/>
</dbReference>
<dbReference type="Proteomes" id="UP000005446">
    <property type="component" value="Unassembled WGS sequence"/>
</dbReference>
<comment type="caution">
    <text evidence="4">The sequence shown here is derived from an EMBL/GenBank/DDBJ whole genome shotgun (WGS) entry which is preliminary data.</text>
</comment>
<feature type="binding site" evidence="3">
    <location>
        <position position="8"/>
    </location>
    <ligand>
        <name>Zn(2+)</name>
        <dbReference type="ChEBI" id="CHEBI:29105"/>
        <label>2</label>
    </ligand>
</feature>
<evidence type="ECO:0000256" key="2">
    <source>
        <dbReference type="ARBA" id="ARBA00022553"/>
    </source>
</evidence>
<dbReference type="PANTHER" id="PTHR11596">
    <property type="entry name" value="ALKALINE PHOSPHATASE"/>
    <property type="match status" value="1"/>
</dbReference>
<name>H0EY73_GLAL7</name>
<feature type="binding site" evidence="3">
    <location>
        <position position="50"/>
    </location>
    <ligand>
        <name>Zn(2+)</name>
        <dbReference type="ChEBI" id="CHEBI:29105"/>
        <label>2</label>
    </ligand>
</feature>
<comment type="cofactor">
    <cofactor evidence="3">
        <name>Mg(2+)</name>
        <dbReference type="ChEBI" id="CHEBI:18420"/>
    </cofactor>
    <text evidence="3">Binds 1 Mg(2+) ion.</text>
</comment>
<feature type="binding site" evidence="3">
    <location>
        <position position="51"/>
    </location>
    <ligand>
        <name>Zn(2+)</name>
        <dbReference type="ChEBI" id="CHEBI:29105"/>
        <label>2</label>
    </ligand>
</feature>
<feature type="binding site" evidence="3">
    <location>
        <position position="145"/>
    </location>
    <ligand>
        <name>Zn(2+)</name>
        <dbReference type="ChEBI" id="CHEBI:29105"/>
        <label>2</label>
    </ligand>
</feature>
<feature type="binding site" evidence="3">
    <location>
        <position position="3"/>
    </location>
    <ligand>
        <name>Mg(2+)</name>
        <dbReference type="ChEBI" id="CHEBI:18420"/>
    </ligand>
</feature>
<dbReference type="EC" id="3.1.3.1" evidence="1"/>
<dbReference type="InterPro" id="IPR001952">
    <property type="entry name" value="Alkaline_phosphatase"/>
</dbReference>
<dbReference type="InParanoid" id="H0EY73"/>
<dbReference type="OrthoDB" id="7392499at2759"/>
<dbReference type="AlphaFoldDB" id="H0EY73"/>
<dbReference type="Pfam" id="PF00245">
    <property type="entry name" value="Alk_phosphatase"/>
    <property type="match status" value="1"/>
</dbReference>
<sequence>MVEASRIDHAAHANDPVGHLHDTLQYNEVVDYVRRWINRHPDTQMLSAADHECGGLTLVQEGYNPLILKAANSTVEALASVFSKYTGNDAAGFLRTDIYPRYGITNPTAAEIAQLVPLKNSGSFTNALGKQLSARAGINWATAQHSAVDVSLFGYAAGDDNKLLRGEMGGNWDNTQLPGYIEKVLGVRVRDATAALRKNGTSWVGKRDLEMEKRSEHSHSHN</sequence>
<organism evidence="4 5">
    <name type="scientific">Glarea lozoyensis (strain ATCC 74030 / MF5533)</name>
    <dbReference type="NCBI Taxonomy" id="1104152"/>
    <lineage>
        <taxon>Eukaryota</taxon>
        <taxon>Fungi</taxon>
        <taxon>Dikarya</taxon>
        <taxon>Ascomycota</taxon>
        <taxon>Pezizomycotina</taxon>
        <taxon>Leotiomycetes</taxon>
        <taxon>Helotiales</taxon>
        <taxon>Helotiaceae</taxon>
        <taxon>Glarea</taxon>
    </lineage>
</organism>
<evidence type="ECO:0000313" key="4">
    <source>
        <dbReference type="EMBL" id="EHK96521.1"/>
    </source>
</evidence>